<evidence type="ECO:0000313" key="3">
    <source>
        <dbReference type="Proteomes" id="UP000828390"/>
    </source>
</evidence>
<name>A0A9D4RZQ8_DREPO</name>
<feature type="region of interest" description="Disordered" evidence="1">
    <location>
        <begin position="69"/>
        <end position="94"/>
    </location>
</feature>
<dbReference type="EMBL" id="JAIWYP010000001">
    <property type="protein sequence ID" value="KAH3884522.1"/>
    <property type="molecule type" value="Genomic_DNA"/>
</dbReference>
<dbReference type="Proteomes" id="UP000828390">
    <property type="component" value="Unassembled WGS sequence"/>
</dbReference>
<reference evidence="2" key="1">
    <citation type="journal article" date="2019" name="bioRxiv">
        <title>The Genome of the Zebra Mussel, Dreissena polymorpha: A Resource for Invasive Species Research.</title>
        <authorList>
            <person name="McCartney M.A."/>
            <person name="Auch B."/>
            <person name="Kono T."/>
            <person name="Mallez S."/>
            <person name="Zhang Y."/>
            <person name="Obille A."/>
            <person name="Becker A."/>
            <person name="Abrahante J.E."/>
            <person name="Garbe J."/>
            <person name="Badalamenti J.P."/>
            <person name="Herman A."/>
            <person name="Mangelson H."/>
            <person name="Liachko I."/>
            <person name="Sullivan S."/>
            <person name="Sone E.D."/>
            <person name="Koren S."/>
            <person name="Silverstein K.A.T."/>
            <person name="Beckman K.B."/>
            <person name="Gohl D.M."/>
        </authorList>
    </citation>
    <scope>NUCLEOTIDE SEQUENCE</scope>
    <source>
        <strain evidence="2">Duluth1</strain>
        <tissue evidence="2">Whole animal</tissue>
    </source>
</reference>
<proteinExistence type="predicted"/>
<gene>
    <name evidence="2" type="ORF">DPMN_008504</name>
</gene>
<evidence type="ECO:0000256" key="1">
    <source>
        <dbReference type="SAM" id="MobiDB-lite"/>
    </source>
</evidence>
<protein>
    <submittedName>
        <fullName evidence="2">Uncharacterized protein</fullName>
    </submittedName>
</protein>
<evidence type="ECO:0000313" key="2">
    <source>
        <dbReference type="EMBL" id="KAH3884522.1"/>
    </source>
</evidence>
<organism evidence="2 3">
    <name type="scientific">Dreissena polymorpha</name>
    <name type="common">Zebra mussel</name>
    <name type="synonym">Mytilus polymorpha</name>
    <dbReference type="NCBI Taxonomy" id="45954"/>
    <lineage>
        <taxon>Eukaryota</taxon>
        <taxon>Metazoa</taxon>
        <taxon>Spiralia</taxon>
        <taxon>Lophotrochozoa</taxon>
        <taxon>Mollusca</taxon>
        <taxon>Bivalvia</taxon>
        <taxon>Autobranchia</taxon>
        <taxon>Heteroconchia</taxon>
        <taxon>Euheterodonta</taxon>
        <taxon>Imparidentia</taxon>
        <taxon>Neoheterodontei</taxon>
        <taxon>Myida</taxon>
        <taxon>Dreissenoidea</taxon>
        <taxon>Dreissenidae</taxon>
        <taxon>Dreissena</taxon>
    </lineage>
</organism>
<comment type="caution">
    <text evidence="2">The sequence shown here is derived from an EMBL/GenBank/DDBJ whole genome shotgun (WGS) entry which is preliminary data.</text>
</comment>
<dbReference type="AlphaFoldDB" id="A0A9D4RZQ8"/>
<sequence length="94" mass="10772">MGRRRNSSRLQRGKPQFLLQLPRNYAVVNPRKGVKSHHAELNERSMNDSKTAFPQSTSWLSNREIVHGSDRNSAHHSGTIPGVEFAPEYQLHRL</sequence>
<reference evidence="2" key="2">
    <citation type="submission" date="2020-11" db="EMBL/GenBank/DDBJ databases">
        <authorList>
            <person name="McCartney M.A."/>
            <person name="Auch B."/>
            <person name="Kono T."/>
            <person name="Mallez S."/>
            <person name="Becker A."/>
            <person name="Gohl D.M."/>
            <person name="Silverstein K.A.T."/>
            <person name="Koren S."/>
            <person name="Bechman K.B."/>
            <person name="Herman A."/>
            <person name="Abrahante J.E."/>
            <person name="Garbe J."/>
        </authorList>
    </citation>
    <scope>NUCLEOTIDE SEQUENCE</scope>
    <source>
        <strain evidence="2">Duluth1</strain>
        <tissue evidence="2">Whole animal</tissue>
    </source>
</reference>
<keyword evidence="3" id="KW-1185">Reference proteome</keyword>
<accession>A0A9D4RZQ8</accession>